<comment type="caution">
    <text evidence="3">The sequence shown here is derived from an EMBL/GenBank/DDBJ whole genome shotgun (WGS) entry which is preliminary data.</text>
</comment>
<feature type="domain" description="Response regulatory" evidence="2">
    <location>
        <begin position="10"/>
        <end position="126"/>
    </location>
</feature>
<dbReference type="Pfam" id="PF00072">
    <property type="entry name" value="Response_reg"/>
    <property type="match status" value="1"/>
</dbReference>
<organism evidence="3">
    <name type="scientific">marine sediment metagenome</name>
    <dbReference type="NCBI Taxonomy" id="412755"/>
    <lineage>
        <taxon>unclassified sequences</taxon>
        <taxon>metagenomes</taxon>
        <taxon>ecological metagenomes</taxon>
    </lineage>
</organism>
<name>X1TY33_9ZZZZ</name>
<evidence type="ECO:0000256" key="1">
    <source>
        <dbReference type="ARBA" id="ARBA00022553"/>
    </source>
</evidence>
<dbReference type="SUPFAM" id="SSF52172">
    <property type="entry name" value="CheY-like"/>
    <property type="match status" value="1"/>
</dbReference>
<dbReference type="PANTHER" id="PTHR44591:SF21">
    <property type="entry name" value="TWO-COMPONENT RESPONSE REGULATOR"/>
    <property type="match status" value="1"/>
</dbReference>
<dbReference type="GO" id="GO:0000160">
    <property type="term" value="P:phosphorelay signal transduction system"/>
    <property type="evidence" value="ECO:0007669"/>
    <property type="project" value="InterPro"/>
</dbReference>
<dbReference type="AlphaFoldDB" id="X1TY33"/>
<proteinExistence type="predicted"/>
<dbReference type="Gene3D" id="3.40.50.2300">
    <property type="match status" value="1"/>
</dbReference>
<gene>
    <name evidence="3" type="ORF">S12H4_50959</name>
</gene>
<evidence type="ECO:0000259" key="2">
    <source>
        <dbReference type="PROSITE" id="PS50110"/>
    </source>
</evidence>
<dbReference type="CDD" id="cd17546">
    <property type="entry name" value="REC_hyHK_CKI1_RcsC-like"/>
    <property type="match status" value="1"/>
</dbReference>
<protein>
    <recommendedName>
        <fullName evidence="2">Response regulatory domain-containing protein</fullName>
    </recommendedName>
</protein>
<dbReference type="SMART" id="SM00448">
    <property type="entry name" value="REC"/>
    <property type="match status" value="1"/>
</dbReference>
<dbReference type="InterPro" id="IPR050595">
    <property type="entry name" value="Bact_response_regulator"/>
</dbReference>
<dbReference type="PROSITE" id="PS50110">
    <property type="entry name" value="RESPONSE_REGULATORY"/>
    <property type="match status" value="1"/>
</dbReference>
<accession>X1TY33</accession>
<dbReference type="InterPro" id="IPR011006">
    <property type="entry name" value="CheY-like_superfamily"/>
</dbReference>
<sequence length="131" mass="14531">MKNSSAGAKRILVVEDEPAISQVCLRTLTSEGFQVDIAVNGAVAQDMLGEKDYDLCLIDIRTPVMNGRELYQYIQEKHPKLLNGVIFTTGEVMGGDTQGFLEQADRPFLPKPFTPAQLKAIMRETLKEMGK</sequence>
<reference evidence="3" key="1">
    <citation type="journal article" date="2014" name="Front. Microbiol.">
        <title>High frequency of phylogenetically diverse reductive dehalogenase-homologous genes in deep subseafloor sedimentary metagenomes.</title>
        <authorList>
            <person name="Kawai M."/>
            <person name="Futagami T."/>
            <person name="Toyoda A."/>
            <person name="Takaki Y."/>
            <person name="Nishi S."/>
            <person name="Hori S."/>
            <person name="Arai W."/>
            <person name="Tsubouchi T."/>
            <person name="Morono Y."/>
            <person name="Uchiyama I."/>
            <person name="Ito T."/>
            <person name="Fujiyama A."/>
            <person name="Inagaki F."/>
            <person name="Takami H."/>
        </authorList>
    </citation>
    <scope>NUCLEOTIDE SEQUENCE</scope>
    <source>
        <strain evidence="3">Expedition CK06-06</strain>
    </source>
</reference>
<dbReference type="InterPro" id="IPR001789">
    <property type="entry name" value="Sig_transdc_resp-reg_receiver"/>
</dbReference>
<dbReference type="EMBL" id="BARW01032156">
    <property type="protein sequence ID" value="GAJ10174.1"/>
    <property type="molecule type" value="Genomic_DNA"/>
</dbReference>
<evidence type="ECO:0000313" key="3">
    <source>
        <dbReference type="EMBL" id="GAJ10174.1"/>
    </source>
</evidence>
<keyword evidence="1" id="KW-0597">Phosphoprotein</keyword>
<dbReference type="PANTHER" id="PTHR44591">
    <property type="entry name" value="STRESS RESPONSE REGULATOR PROTEIN 1"/>
    <property type="match status" value="1"/>
</dbReference>